<accession>A0A511V0D6</accession>
<dbReference type="EMBL" id="BJXW01000038">
    <property type="protein sequence ID" value="GEN32339.1"/>
    <property type="molecule type" value="Genomic_DNA"/>
</dbReference>
<reference evidence="1 2" key="1">
    <citation type="submission" date="2019-07" db="EMBL/GenBank/DDBJ databases">
        <title>Whole genome shotgun sequence of Cerasibacillus quisquiliarum NBRC 102429.</title>
        <authorList>
            <person name="Hosoyama A."/>
            <person name="Uohara A."/>
            <person name="Ohji S."/>
            <person name="Ichikawa N."/>
        </authorList>
    </citation>
    <scope>NUCLEOTIDE SEQUENCE [LARGE SCALE GENOMIC DNA]</scope>
    <source>
        <strain evidence="1 2">NBRC 102429</strain>
    </source>
</reference>
<name>A0A511V0D6_9BACI</name>
<comment type="caution">
    <text evidence="1">The sequence shown here is derived from an EMBL/GenBank/DDBJ whole genome shotgun (WGS) entry which is preliminary data.</text>
</comment>
<organism evidence="1 2">
    <name type="scientific">Cerasibacillus quisquiliarum</name>
    <dbReference type="NCBI Taxonomy" id="227865"/>
    <lineage>
        <taxon>Bacteria</taxon>
        <taxon>Bacillati</taxon>
        <taxon>Bacillota</taxon>
        <taxon>Bacilli</taxon>
        <taxon>Bacillales</taxon>
        <taxon>Bacillaceae</taxon>
        <taxon>Cerasibacillus</taxon>
    </lineage>
</organism>
<proteinExistence type="predicted"/>
<keyword evidence="2" id="KW-1185">Reference proteome</keyword>
<gene>
    <name evidence="1" type="ORF">CQU01_25770</name>
</gene>
<dbReference type="PROSITE" id="PS51257">
    <property type="entry name" value="PROKAR_LIPOPROTEIN"/>
    <property type="match status" value="1"/>
</dbReference>
<dbReference type="Proteomes" id="UP000321491">
    <property type="component" value="Unassembled WGS sequence"/>
</dbReference>
<protein>
    <recommendedName>
        <fullName evidence="3">Lipoprotein</fullName>
    </recommendedName>
</protein>
<evidence type="ECO:0000313" key="2">
    <source>
        <dbReference type="Proteomes" id="UP000321491"/>
    </source>
</evidence>
<evidence type="ECO:0000313" key="1">
    <source>
        <dbReference type="EMBL" id="GEN32339.1"/>
    </source>
</evidence>
<sequence length="490" mass="57080">MIMLKRLLVNCFLILLITGCSHSPEYINRTIHNENFINTLDSYLFSDSGGSVIEINSQFEEQSHLMVNAVLQHVSEIDFLYDNEPTCEQQESNLFYCKILLSKLINQSVFENNELQSSSFFDIYFLYDALEEIGAMDDLQMLINNVRDNPVPSKNETIEYYYYLIMDFIFNGTIHDNMKTDIISIIEDYHNSYIVDYDEPIILHAALVLSRLYELDVDLSSLKEIYSDSINQISILLRDEMTFFVHLEVVSEMNKQLNEKIELDIIRKQPVYQTYYYSLDSLRNLYLLSNIFPSDDLKDHEIYTNLIQHRLSSFLEEQGSEIKESYQASYFLQQASLNVGFKGIDDYLIAGDGTCDNVSPLVEQYYCYKLSDKYSGNQFEIVNENDLFEKVTILDMSEINDANMQEVIKLYDEVLSFTGENFYVILNTYLNLLIAHGIEFDQNDFMNKISSYECELGYCSETGNYDLEMGIYFNNILNLLKGDMDAKGFR</sequence>
<evidence type="ECO:0008006" key="3">
    <source>
        <dbReference type="Google" id="ProtNLM"/>
    </source>
</evidence>
<dbReference type="AlphaFoldDB" id="A0A511V0D6"/>